<feature type="transmembrane region" description="Helical" evidence="4">
    <location>
        <begin position="416"/>
        <end position="436"/>
    </location>
</feature>
<dbReference type="InterPro" id="IPR011701">
    <property type="entry name" value="MFS"/>
</dbReference>
<evidence type="ECO:0000256" key="4">
    <source>
        <dbReference type="SAM" id="Phobius"/>
    </source>
</evidence>
<dbReference type="HOGENOM" id="CLU_001265_1_1_1"/>
<feature type="transmembrane region" description="Helical" evidence="4">
    <location>
        <begin position="354"/>
        <end position="373"/>
    </location>
</feature>
<feature type="transmembrane region" description="Helical" evidence="4">
    <location>
        <begin position="442"/>
        <end position="466"/>
    </location>
</feature>
<dbReference type="Gene3D" id="1.20.1250.20">
    <property type="entry name" value="MFS general substrate transporter like domains"/>
    <property type="match status" value="2"/>
</dbReference>
<dbReference type="GO" id="GO:0022857">
    <property type="term" value="F:transmembrane transporter activity"/>
    <property type="evidence" value="ECO:0007669"/>
    <property type="project" value="InterPro"/>
</dbReference>
<dbReference type="RefSeq" id="XP_001837951.2">
    <property type="nucleotide sequence ID" value="XM_001837899.2"/>
</dbReference>
<dbReference type="KEGG" id="cci:CC1G_09502"/>
<dbReference type="eggNOG" id="KOG2504">
    <property type="taxonomic scope" value="Eukaryota"/>
</dbReference>
<dbReference type="InterPro" id="IPR050327">
    <property type="entry name" value="Proton-linked_MCT"/>
</dbReference>
<accession>A8P0S0</accession>
<evidence type="ECO:0000256" key="1">
    <source>
        <dbReference type="ARBA" id="ARBA00004141"/>
    </source>
</evidence>
<dbReference type="GeneID" id="6014514"/>
<dbReference type="EMBL" id="AACS02000006">
    <property type="protein sequence ID" value="EAU83833.2"/>
    <property type="molecule type" value="Genomic_DNA"/>
</dbReference>
<feature type="transmembrane region" description="Helical" evidence="4">
    <location>
        <begin position="206"/>
        <end position="226"/>
    </location>
</feature>
<proteinExistence type="inferred from homology"/>
<evidence type="ECO:0000256" key="3">
    <source>
        <dbReference type="SAM" id="MobiDB-lite"/>
    </source>
</evidence>
<reference evidence="5 6" key="1">
    <citation type="journal article" date="2010" name="Proc. Natl. Acad. Sci. U.S.A.">
        <title>Insights into evolution of multicellular fungi from the assembled chromosomes of the mushroom Coprinopsis cinerea (Coprinus cinereus).</title>
        <authorList>
            <person name="Stajich J.E."/>
            <person name="Wilke S.K."/>
            <person name="Ahren D."/>
            <person name="Au C.H."/>
            <person name="Birren B.W."/>
            <person name="Borodovsky M."/>
            <person name="Burns C."/>
            <person name="Canback B."/>
            <person name="Casselton L.A."/>
            <person name="Cheng C.K."/>
            <person name="Deng J."/>
            <person name="Dietrich F.S."/>
            <person name="Fargo D.C."/>
            <person name="Farman M.L."/>
            <person name="Gathman A.C."/>
            <person name="Goldberg J."/>
            <person name="Guigo R."/>
            <person name="Hoegger P.J."/>
            <person name="Hooker J.B."/>
            <person name="Huggins A."/>
            <person name="James T.Y."/>
            <person name="Kamada T."/>
            <person name="Kilaru S."/>
            <person name="Kodira C."/>
            <person name="Kues U."/>
            <person name="Kupfer D."/>
            <person name="Kwan H.S."/>
            <person name="Lomsadze A."/>
            <person name="Li W."/>
            <person name="Lilly W.W."/>
            <person name="Ma L.J."/>
            <person name="Mackey A.J."/>
            <person name="Manning G."/>
            <person name="Martin F."/>
            <person name="Muraguchi H."/>
            <person name="Natvig D.O."/>
            <person name="Palmerini H."/>
            <person name="Ramesh M.A."/>
            <person name="Rehmeyer C.J."/>
            <person name="Roe B.A."/>
            <person name="Shenoy N."/>
            <person name="Stanke M."/>
            <person name="Ter-Hovhannisyan V."/>
            <person name="Tunlid A."/>
            <person name="Velagapudi R."/>
            <person name="Vision T.J."/>
            <person name="Zeng Q."/>
            <person name="Zolan M.E."/>
            <person name="Pukkila P.J."/>
        </authorList>
    </citation>
    <scope>NUCLEOTIDE SEQUENCE [LARGE SCALE GENOMIC DNA]</scope>
    <source>
        <strain evidence="6">Okayama-7 / 130 / ATCC MYA-4618 / FGSC 9003</strain>
    </source>
</reference>
<feature type="transmembrane region" description="Helical" evidence="4">
    <location>
        <begin position="287"/>
        <end position="311"/>
    </location>
</feature>
<organism evidence="5 6">
    <name type="scientific">Coprinopsis cinerea (strain Okayama-7 / 130 / ATCC MYA-4618 / FGSC 9003)</name>
    <name type="common">Inky cap fungus</name>
    <name type="synonym">Hormographiella aspergillata</name>
    <dbReference type="NCBI Taxonomy" id="240176"/>
    <lineage>
        <taxon>Eukaryota</taxon>
        <taxon>Fungi</taxon>
        <taxon>Dikarya</taxon>
        <taxon>Basidiomycota</taxon>
        <taxon>Agaricomycotina</taxon>
        <taxon>Agaricomycetes</taxon>
        <taxon>Agaricomycetidae</taxon>
        <taxon>Agaricales</taxon>
        <taxon>Agaricineae</taxon>
        <taxon>Psathyrellaceae</taxon>
        <taxon>Coprinopsis</taxon>
    </lineage>
</organism>
<dbReference type="OrthoDB" id="6499973at2759"/>
<dbReference type="InterPro" id="IPR036259">
    <property type="entry name" value="MFS_trans_sf"/>
</dbReference>
<evidence type="ECO:0000256" key="2">
    <source>
        <dbReference type="ARBA" id="ARBA00006727"/>
    </source>
</evidence>
<evidence type="ECO:0000313" key="5">
    <source>
        <dbReference type="EMBL" id="EAU83833.2"/>
    </source>
</evidence>
<dbReference type="SUPFAM" id="SSF103473">
    <property type="entry name" value="MFS general substrate transporter"/>
    <property type="match status" value="1"/>
</dbReference>
<keyword evidence="4" id="KW-0472">Membrane</keyword>
<name>A8P0S0_COPC7</name>
<comment type="similarity">
    <text evidence="2">Belongs to the major facilitator superfamily. Monocarboxylate porter (TC 2.A.1.13) family.</text>
</comment>
<feature type="transmembrane region" description="Helical" evidence="4">
    <location>
        <begin position="117"/>
        <end position="136"/>
    </location>
</feature>
<evidence type="ECO:0008006" key="7">
    <source>
        <dbReference type="Google" id="ProtNLM"/>
    </source>
</evidence>
<protein>
    <recommendedName>
        <fullName evidence="7">Major facilitator superfamily (MFS) profile domain-containing protein</fullName>
    </recommendedName>
</protein>
<comment type="subcellular location">
    <subcellularLocation>
        <location evidence="1">Membrane</location>
        <topology evidence="1">Multi-pass membrane protein</topology>
    </subcellularLocation>
</comment>
<feature type="transmembrane region" description="Helical" evidence="4">
    <location>
        <begin position="143"/>
        <end position="164"/>
    </location>
</feature>
<sequence length="476" mass="51316">MPSLDSPTLSLESTVVPMAETPAQQSRTVSIAGDDRIEKKDGSLSGEGSVNVKETGGDLEQPAGEATFPEGGLRAWLVVIGVVISQMCSFGYTNAYGVYNDYYVRYYLAKNYTSGQISWIGSVQLGLVLSSGLVSGRAFDRGYFYHLMIGGSILLVFCLFMLSITQPEKLYQVFLLQGIGMGIAIGLMYIPALGIISQYFLKRRSLALGIGTAGSALGGMLHPIMLNKWFHGSLGFHNGVRASAGLIGGLLLISIILMKPRPQAFAARKQNSDPGLLKNFRTFLSDIPYTITVFGTICVLSGLYFPIYFIQLNSIKNGINPDLAFYTIAILNGSSIIGRIVPNIFIYRFGAFNVLVPCTAVSAILVFCTLAVNNAVGTIFYSVLFGFFSGAYVGTLPPAITSLAHSDSEIGSRLGICFTFTGIGGLIGTPIAGLLLTSDFHWWRPIVFAGVCVSTGFLSFTCTRFLKARERGTHRV</sequence>
<keyword evidence="4" id="KW-1133">Transmembrane helix</keyword>
<dbReference type="PANTHER" id="PTHR11360">
    <property type="entry name" value="MONOCARBOXYLATE TRANSPORTER"/>
    <property type="match status" value="1"/>
</dbReference>
<dbReference type="AlphaFoldDB" id="A8P0S0"/>
<feature type="transmembrane region" description="Helical" evidence="4">
    <location>
        <begin position="379"/>
        <end position="404"/>
    </location>
</feature>
<feature type="transmembrane region" description="Helical" evidence="4">
    <location>
        <begin position="323"/>
        <end position="342"/>
    </location>
</feature>
<feature type="transmembrane region" description="Helical" evidence="4">
    <location>
        <begin position="75"/>
        <end position="97"/>
    </location>
</feature>
<dbReference type="Proteomes" id="UP000001861">
    <property type="component" value="Unassembled WGS sequence"/>
</dbReference>
<dbReference type="Pfam" id="PF07690">
    <property type="entry name" value="MFS_1"/>
    <property type="match status" value="1"/>
</dbReference>
<comment type="caution">
    <text evidence="5">The sequence shown here is derived from an EMBL/GenBank/DDBJ whole genome shotgun (WGS) entry which is preliminary data.</text>
</comment>
<evidence type="ECO:0000313" key="6">
    <source>
        <dbReference type="Proteomes" id="UP000001861"/>
    </source>
</evidence>
<keyword evidence="4" id="KW-0812">Transmembrane</keyword>
<keyword evidence="6" id="KW-1185">Reference proteome</keyword>
<feature type="region of interest" description="Disordered" evidence="3">
    <location>
        <begin position="38"/>
        <end position="57"/>
    </location>
</feature>
<dbReference type="OMA" id="DTGYFYH"/>
<dbReference type="VEuPathDB" id="FungiDB:CC1G_09502"/>
<dbReference type="GO" id="GO:0016020">
    <property type="term" value="C:membrane"/>
    <property type="evidence" value="ECO:0007669"/>
    <property type="project" value="UniProtKB-SubCell"/>
</dbReference>
<gene>
    <name evidence="5" type="ORF">CC1G_09502</name>
</gene>
<dbReference type="InParanoid" id="A8P0S0"/>
<feature type="transmembrane region" description="Helical" evidence="4">
    <location>
        <begin position="238"/>
        <end position="258"/>
    </location>
</feature>
<feature type="transmembrane region" description="Helical" evidence="4">
    <location>
        <begin position="170"/>
        <end position="194"/>
    </location>
</feature>
<dbReference type="PANTHER" id="PTHR11360:SF234">
    <property type="entry name" value="MFS-TYPE TRANSPORTER DBAD-RELATED"/>
    <property type="match status" value="1"/>
</dbReference>